<dbReference type="STRING" id="105231.A0A1Y1HYS7"/>
<dbReference type="SUPFAM" id="SSF53335">
    <property type="entry name" value="S-adenosyl-L-methionine-dependent methyltransferases"/>
    <property type="match status" value="1"/>
</dbReference>
<dbReference type="Pfam" id="PF06962">
    <property type="entry name" value="rRNA_methylase"/>
    <property type="match status" value="1"/>
</dbReference>
<dbReference type="Proteomes" id="UP000054558">
    <property type="component" value="Unassembled WGS sequence"/>
</dbReference>
<dbReference type="OMA" id="HERMEEH"/>
<accession>A0A1Y1HYS7</accession>
<evidence type="ECO:0000313" key="1">
    <source>
        <dbReference type="EMBL" id="GAQ83804.1"/>
    </source>
</evidence>
<dbReference type="OrthoDB" id="2984at2759"/>
<dbReference type="PANTHER" id="PTHR35276:SF1">
    <property type="entry name" value="TRNA (MNM(5)S(2)U34)-METHYLTRANSFERASE, CHLOROPLASTIC"/>
    <property type="match status" value="1"/>
</dbReference>
<evidence type="ECO:0000313" key="2">
    <source>
        <dbReference type="Proteomes" id="UP000054558"/>
    </source>
</evidence>
<protein>
    <recommendedName>
        <fullName evidence="3">rRNA methylase</fullName>
    </recommendedName>
</protein>
<dbReference type="InterPro" id="IPR010719">
    <property type="entry name" value="MnmM_MeTrfase"/>
</dbReference>
<gene>
    <name evidence="1" type="ORF">KFL_001630020</name>
</gene>
<dbReference type="EMBL" id="DF237112">
    <property type="protein sequence ID" value="GAQ83804.1"/>
    <property type="molecule type" value="Genomic_DNA"/>
</dbReference>
<keyword evidence="2" id="KW-1185">Reference proteome</keyword>
<sequence length="208" mass="23032">MPAELPALFHSGIRMTTVAHRIWETFLREGDCAVDLTAGNGHDTLFLAKHVLPVKEKSATIGPGCVWAFDIQTTAAASTRQLLERELTPEQLRRVSVINECHSNLKQYIQHKDVRLVCFNLGYLPKGDMQITTTPETTLAALDASLEVLAIGGHISILAYAGHPGGMEEYEAVRSWAAKLSPHYWGCSLHEFVKSPESAKLLLICRRK</sequence>
<name>A0A1Y1HYS7_KLENI</name>
<dbReference type="Gene3D" id="3.40.50.150">
    <property type="entry name" value="Vaccinia Virus protein VP39"/>
    <property type="match status" value="1"/>
</dbReference>
<dbReference type="PANTHER" id="PTHR35276">
    <property type="entry name" value="S-ADENOSYL-L-METHIONINE-DEPENDENT METHYLTRANSFERASES SUPERFAMILY PROTEIN"/>
    <property type="match status" value="1"/>
</dbReference>
<proteinExistence type="predicted"/>
<dbReference type="AlphaFoldDB" id="A0A1Y1HYS7"/>
<dbReference type="InterPro" id="IPR029063">
    <property type="entry name" value="SAM-dependent_MTases_sf"/>
</dbReference>
<reference evidence="1 2" key="1">
    <citation type="journal article" date="2014" name="Nat. Commun.">
        <title>Klebsormidium flaccidum genome reveals primary factors for plant terrestrial adaptation.</title>
        <authorList>
            <person name="Hori K."/>
            <person name="Maruyama F."/>
            <person name="Fujisawa T."/>
            <person name="Togashi T."/>
            <person name="Yamamoto N."/>
            <person name="Seo M."/>
            <person name="Sato S."/>
            <person name="Yamada T."/>
            <person name="Mori H."/>
            <person name="Tajima N."/>
            <person name="Moriyama T."/>
            <person name="Ikeuchi M."/>
            <person name="Watanabe M."/>
            <person name="Wada H."/>
            <person name="Kobayashi K."/>
            <person name="Saito M."/>
            <person name="Masuda T."/>
            <person name="Sasaki-Sekimoto Y."/>
            <person name="Mashiguchi K."/>
            <person name="Awai K."/>
            <person name="Shimojima M."/>
            <person name="Masuda S."/>
            <person name="Iwai M."/>
            <person name="Nobusawa T."/>
            <person name="Narise T."/>
            <person name="Kondo S."/>
            <person name="Saito H."/>
            <person name="Sato R."/>
            <person name="Murakawa M."/>
            <person name="Ihara Y."/>
            <person name="Oshima-Yamada Y."/>
            <person name="Ohtaka K."/>
            <person name="Satoh M."/>
            <person name="Sonobe K."/>
            <person name="Ishii M."/>
            <person name="Ohtani R."/>
            <person name="Kanamori-Sato M."/>
            <person name="Honoki R."/>
            <person name="Miyazaki D."/>
            <person name="Mochizuki H."/>
            <person name="Umetsu J."/>
            <person name="Higashi K."/>
            <person name="Shibata D."/>
            <person name="Kamiya Y."/>
            <person name="Sato N."/>
            <person name="Nakamura Y."/>
            <person name="Tabata S."/>
            <person name="Ida S."/>
            <person name="Kurokawa K."/>
            <person name="Ohta H."/>
        </authorList>
    </citation>
    <scope>NUCLEOTIDE SEQUENCE [LARGE SCALE GENOMIC DNA]</scope>
    <source>
        <strain evidence="1 2">NIES-2285</strain>
    </source>
</reference>
<organism evidence="1 2">
    <name type="scientific">Klebsormidium nitens</name>
    <name type="common">Green alga</name>
    <name type="synonym">Ulothrix nitens</name>
    <dbReference type="NCBI Taxonomy" id="105231"/>
    <lineage>
        <taxon>Eukaryota</taxon>
        <taxon>Viridiplantae</taxon>
        <taxon>Streptophyta</taxon>
        <taxon>Klebsormidiophyceae</taxon>
        <taxon>Klebsormidiales</taxon>
        <taxon>Klebsormidiaceae</taxon>
        <taxon>Klebsormidium</taxon>
    </lineage>
</organism>
<evidence type="ECO:0008006" key="3">
    <source>
        <dbReference type="Google" id="ProtNLM"/>
    </source>
</evidence>